<evidence type="ECO:0000256" key="1">
    <source>
        <dbReference type="ARBA" id="ARBA00000085"/>
    </source>
</evidence>
<feature type="domain" description="PAS" evidence="14">
    <location>
        <begin position="308"/>
        <end position="355"/>
    </location>
</feature>
<feature type="domain" description="PAC" evidence="15">
    <location>
        <begin position="230"/>
        <end position="282"/>
    </location>
</feature>
<proteinExistence type="predicted"/>
<dbReference type="PANTHER" id="PTHR43047">
    <property type="entry name" value="TWO-COMPONENT HISTIDINE PROTEIN KINASE"/>
    <property type="match status" value="1"/>
</dbReference>
<evidence type="ECO:0000256" key="3">
    <source>
        <dbReference type="ARBA" id="ARBA00022553"/>
    </source>
</evidence>
<dbReference type="InterPro" id="IPR036890">
    <property type="entry name" value="HATPase_C_sf"/>
</dbReference>
<dbReference type="FunFam" id="3.30.565.10:FF:000010">
    <property type="entry name" value="Sensor histidine kinase RcsC"/>
    <property type="match status" value="1"/>
</dbReference>
<dbReference type="InterPro" id="IPR003661">
    <property type="entry name" value="HisK_dim/P_dom"/>
</dbReference>
<evidence type="ECO:0000313" key="17">
    <source>
        <dbReference type="Proteomes" id="UP000325122"/>
    </source>
</evidence>
<dbReference type="Gene3D" id="3.40.50.2300">
    <property type="match status" value="1"/>
</dbReference>
<feature type="domain" description="PAC" evidence="15">
    <location>
        <begin position="102"/>
        <end position="156"/>
    </location>
</feature>
<evidence type="ECO:0000256" key="2">
    <source>
        <dbReference type="ARBA" id="ARBA00012438"/>
    </source>
</evidence>
<evidence type="ECO:0000256" key="5">
    <source>
        <dbReference type="ARBA" id="ARBA00022741"/>
    </source>
</evidence>
<dbReference type="SMART" id="SM00091">
    <property type="entry name" value="PAS"/>
    <property type="match status" value="4"/>
</dbReference>
<dbReference type="SMART" id="SM00086">
    <property type="entry name" value="PAC"/>
    <property type="match status" value="4"/>
</dbReference>
<dbReference type="InterPro" id="IPR011006">
    <property type="entry name" value="CheY-like_superfamily"/>
</dbReference>
<dbReference type="SMART" id="SM00388">
    <property type="entry name" value="HisKA"/>
    <property type="match status" value="1"/>
</dbReference>
<dbReference type="InterPro" id="IPR003594">
    <property type="entry name" value="HATPase_dom"/>
</dbReference>
<dbReference type="PROSITE" id="PS50110">
    <property type="entry name" value="RESPONSE_REGULATORY"/>
    <property type="match status" value="1"/>
</dbReference>
<dbReference type="InterPro" id="IPR013656">
    <property type="entry name" value="PAS_4"/>
</dbReference>
<dbReference type="Pfam" id="PF08447">
    <property type="entry name" value="PAS_3"/>
    <property type="match status" value="2"/>
</dbReference>
<keyword evidence="5" id="KW-0547">Nucleotide-binding</keyword>
<name>A0A5M6ZII7_9PROT</name>
<dbReference type="CDD" id="cd16922">
    <property type="entry name" value="HATPase_EvgS-ArcB-TorS-like"/>
    <property type="match status" value="1"/>
</dbReference>
<dbReference type="EC" id="2.7.13.3" evidence="2"/>
<dbReference type="GO" id="GO:0000155">
    <property type="term" value="F:phosphorelay sensor kinase activity"/>
    <property type="evidence" value="ECO:0007669"/>
    <property type="project" value="InterPro"/>
</dbReference>
<dbReference type="SUPFAM" id="SSF55785">
    <property type="entry name" value="PYP-like sensor domain (PAS domain)"/>
    <property type="match status" value="4"/>
</dbReference>
<keyword evidence="4" id="KW-0808">Transferase</keyword>
<evidence type="ECO:0000256" key="10">
    <source>
        <dbReference type="ARBA" id="ARBA00068150"/>
    </source>
</evidence>
<dbReference type="InterPro" id="IPR000014">
    <property type="entry name" value="PAS"/>
</dbReference>
<reference evidence="16 17" key="1">
    <citation type="submission" date="2019-09" db="EMBL/GenBank/DDBJ databases">
        <authorList>
            <person name="Kevbrin V."/>
            <person name="Grouzdev D.S."/>
        </authorList>
    </citation>
    <scope>NUCLEOTIDE SEQUENCE [LARGE SCALE GENOMIC DNA]</scope>
    <source>
        <strain evidence="16 17">G-192</strain>
    </source>
</reference>
<gene>
    <name evidence="16" type="ORF">F1654_06845</name>
</gene>
<evidence type="ECO:0000256" key="4">
    <source>
        <dbReference type="ARBA" id="ARBA00022679"/>
    </source>
</evidence>
<dbReference type="AlphaFoldDB" id="A0A5M6ZII7"/>
<dbReference type="EMBL" id="VWOJ01000002">
    <property type="protein sequence ID" value="KAA5803517.1"/>
    <property type="molecule type" value="Genomic_DNA"/>
</dbReference>
<keyword evidence="17" id="KW-1185">Reference proteome</keyword>
<evidence type="ECO:0000256" key="6">
    <source>
        <dbReference type="ARBA" id="ARBA00022777"/>
    </source>
</evidence>
<dbReference type="Proteomes" id="UP000325122">
    <property type="component" value="Unassembled WGS sequence"/>
</dbReference>
<dbReference type="InterPro" id="IPR013655">
    <property type="entry name" value="PAS_fold_3"/>
</dbReference>
<dbReference type="CDD" id="cd00082">
    <property type="entry name" value="HisKA"/>
    <property type="match status" value="1"/>
</dbReference>
<keyword evidence="3 11" id="KW-0597">Phosphoprotein</keyword>
<evidence type="ECO:0000259" key="14">
    <source>
        <dbReference type="PROSITE" id="PS50112"/>
    </source>
</evidence>
<sequence>MTQRRRSDYMPINSKECERFVSDATLSGDILRRLSTLVQSASHMLVVMAPDRTITWVNRAWEERTGYTLDEVRGHNPGRFLRCPETGPEVGPTLRTAMEAGQRTQIDMLCAAKSGERYWLNIDVQPTYGPDGALDGFVAVHTDITGRKSQEQAALAARNRLQATLSALPDLVLEVDSKGHFTAAHASDPDLLTTAADALIGRTLEEVLPGDIAALGRQIMAEVDAQGLARGHRYRLDTKKGERWFEMSAAPRPPDTPDRETGYILVARDITGLHQAEDRLREANTRYDLAVSGSLMAIWDNDIVHRQLYFSPRFNEIIGGPEGDWYGPTDVFMDMLHPEDRPRIEAATQHHLATDEPYNQDMRIRDMRGGYVHARVRGKAIRDATGKAVRMAGSLIDITAERQAEDQARRLGVRAQIALNAGKLGVWEQDGASGMVSMDATLGELMHRPEIADRLLSPEEAYAFTHPEDLDMVREHLIRLIRGDVDEMHSEHRIVRPDGEAVWILAHVGVAGRDASGKPLRLVGVTQDLTGRKAAELRLQEALEAAEAASAAKSQFLANMSHEIRTPLNGVLGMAQLLELTGLDERQRSYVETIRASGRALQSVIEDVLDISRIEAGKLTLSPGPAHLADVISQAIHAGASDAARKGLEVHTEIDPALDAPVMVDGARLAQVLTNLISNAVKFTHEGHVAIHARALSSGRIRLEVEDTGPGLDHDMQLRIFDRFSQADMSPSRTHGGAGLGLAIARELTELAGGRIGVSSEPGKGALFWVEQPAPAAKKDPASPEPEISGAAPAGPLRRVLVVEDNPVNRSVAAGLLTEAGFQVSEAGSAADALRFLREGGVDAALLDLHMPGMGGDEALRRIRSGEAGPADLPVFILTADVTREARERLKDAGADRFFAKPVDAHALIHALRARLSQDAA</sequence>
<dbReference type="Gene3D" id="1.10.287.130">
    <property type="match status" value="1"/>
</dbReference>
<dbReference type="InterPro" id="IPR001610">
    <property type="entry name" value="PAC"/>
</dbReference>
<evidence type="ECO:0000313" key="16">
    <source>
        <dbReference type="EMBL" id="KAA5803517.1"/>
    </source>
</evidence>
<dbReference type="InterPro" id="IPR005467">
    <property type="entry name" value="His_kinase_dom"/>
</dbReference>
<dbReference type="InterPro" id="IPR036097">
    <property type="entry name" value="HisK_dim/P_sf"/>
</dbReference>
<dbReference type="Pfam" id="PF13426">
    <property type="entry name" value="PAS_9"/>
    <property type="match status" value="1"/>
</dbReference>
<feature type="domain" description="PAC" evidence="15">
    <location>
        <begin position="488"/>
        <end position="541"/>
    </location>
</feature>
<dbReference type="GO" id="GO:0005524">
    <property type="term" value="F:ATP binding"/>
    <property type="evidence" value="ECO:0007669"/>
    <property type="project" value="UniProtKB-KW"/>
</dbReference>
<dbReference type="Pfam" id="PF02518">
    <property type="entry name" value="HATPase_c"/>
    <property type="match status" value="1"/>
</dbReference>
<accession>A0A5M6ZII7</accession>
<evidence type="ECO:0000256" key="7">
    <source>
        <dbReference type="ARBA" id="ARBA00022840"/>
    </source>
</evidence>
<dbReference type="SMART" id="SM00448">
    <property type="entry name" value="REC"/>
    <property type="match status" value="1"/>
</dbReference>
<evidence type="ECO:0000259" key="13">
    <source>
        <dbReference type="PROSITE" id="PS50110"/>
    </source>
</evidence>
<evidence type="ECO:0000259" key="15">
    <source>
        <dbReference type="PROSITE" id="PS50113"/>
    </source>
</evidence>
<dbReference type="InterPro" id="IPR001789">
    <property type="entry name" value="Sig_transdc_resp-reg_receiver"/>
</dbReference>
<organism evidence="16 17">
    <name type="scientific">Alkalicaulis satelles</name>
    <dbReference type="NCBI Taxonomy" id="2609175"/>
    <lineage>
        <taxon>Bacteria</taxon>
        <taxon>Pseudomonadati</taxon>
        <taxon>Pseudomonadota</taxon>
        <taxon>Alphaproteobacteria</taxon>
        <taxon>Maricaulales</taxon>
        <taxon>Maricaulaceae</taxon>
        <taxon>Alkalicaulis</taxon>
    </lineage>
</organism>
<comment type="caution">
    <text evidence="16">The sequence shown here is derived from an EMBL/GenBank/DDBJ whole genome shotgun (WGS) entry which is preliminary data.</text>
</comment>
<dbReference type="Gene3D" id="3.30.565.10">
    <property type="entry name" value="Histidine kinase-like ATPase, C-terminal domain"/>
    <property type="match status" value="1"/>
</dbReference>
<evidence type="ECO:0000256" key="9">
    <source>
        <dbReference type="ARBA" id="ARBA00064003"/>
    </source>
</evidence>
<dbReference type="PROSITE" id="PS50112">
    <property type="entry name" value="PAS"/>
    <property type="match status" value="2"/>
</dbReference>
<dbReference type="SMART" id="SM00387">
    <property type="entry name" value="HATPase_c"/>
    <property type="match status" value="1"/>
</dbReference>
<dbReference type="SUPFAM" id="SSF55874">
    <property type="entry name" value="ATPase domain of HSP90 chaperone/DNA topoisomerase II/histidine kinase"/>
    <property type="match status" value="1"/>
</dbReference>
<feature type="modified residue" description="4-aspartylphosphate" evidence="11">
    <location>
        <position position="848"/>
    </location>
</feature>
<dbReference type="PROSITE" id="PS50113">
    <property type="entry name" value="PAC"/>
    <property type="match status" value="4"/>
</dbReference>
<dbReference type="SUPFAM" id="SSF52172">
    <property type="entry name" value="CheY-like"/>
    <property type="match status" value="1"/>
</dbReference>
<keyword evidence="8" id="KW-0902">Two-component regulatory system</keyword>
<keyword evidence="6" id="KW-0418">Kinase</keyword>
<dbReference type="NCBIfam" id="TIGR00229">
    <property type="entry name" value="sensory_box"/>
    <property type="match status" value="4"/>
</dbReference>
<dbReference type="PANTHER" id="PTHR43047:SF64">
    <property type="entry name" value="HISTIDINE KINASE CONTAINING CHEY-HOMOLOGOUS RECEIVER DOMAIN AND PAS DOMAIN-RELATED"/>
    <property type="match status" value="1"/>
</dbReference>
<evidence type="ECO:0000256" key="8">
    <source>
        <dbReference type="ARBA" id="ARBA00023012"/>
    </source>
</evidence>
<feature type="domain" description="PAS" evidence="14">
    <location>
        <begin position="30"/>
        <end position="101"/>
    </location>
</feature>
<dbReference type="FunFam" id="1.10.287.130:FF:000002">
    <property type="entry name" value="Two-component osmosensing histidine kinase"/>
    <property type="match status" value="1"/>
</dbReference>
<evidence type="ECO:0000256" key="11">
    <source>
        <dbReference type="PROSITE-ProRule" id="PRU00169"/>
    </source>
</evidence>
<dbReference type="Gene3D" id="3.30.450.20">
    <property type="entry name" value="PAS domain"/>
    <property type="match status" value="4"/>
</dbReference>
<dbReference type="Pfam" id="PF00072">
    <property type="entry name" value="Response_reg"/>
    <property type="match status" value="1"/>
</dbReference>
<dbReference type="CDD" id="cd17546">
    <property type="entry name" value="REC_hyHK_CKI1_RcsC-like"/>
    <property type="match status" value="1"/>
</dbReference>
<dbReference type="CDD" id="cd00130">
    <property type="entry name" value="PAS"/>
    <property type="match status" value="4"/>
</dbReference>
<dbReference type="PROSITE" id="PS50109">
    <property type="entry name" value="HIS_KIN"/>
    <property type="match status" value="1"/>
</dbReference>
<dbReference type="InterPro" id="IPR035965">
    <property type="entry name" value="PAS-like_dom_sf"/>
</dbReference>
<dbReference type="InterPro" id="IPR004358">
    <property type="entry name" value="Sig_transdc_His_kin-like_C"/>
</dbReference>
<evidence type="ECO:0000259" key="12">
    <source>
        <dbReference type="PROSITE" id="PS50109"/>
    </source>
</evidence>
<dbReference type="PRINTS" id="PR00344">
    <property type="entry name" value="BCTRLSENSOR"/>
</dbReference>
<feature type="domain" description="PAC" evidence="15">
    <location>
        <begin position="358"/>
        <end position="410"/>
    </location>
</feature>
<feature type="domain" description="Response regulatory" evidence="13">
    <location>
        <begin position="799"/>
        <end position="916"/>
    </location>
</feature>
<protein>
    <recommendedName>
        <fullName evidence="10">Sensory/regulatory protein RpfC</fullName>
        <ecNumber evidence="2">2.7.13.3</ecNumber>
    </recommendedName>
</protein>
<comment type="catalytic activity">
    <reaction evidence="1">
        <text>ATP + protein L-histidine = ADP + protein N-phospho-L-histidine.</text>
        <dbReference type="EC" id="2.7.13.3"/>
    </reaction>
</comment>
<dbReference type="Pfam" id="PF00512">
    <property type="entry name" value="HisKA"/>
    <property type="match status" value="1"/>
</dbReference>
<dbReference type="Pfam" id="PF08448">
    <property type="entry name" value="PAS_4"/>
    <property type="match status" value="1"/>
</dbReference>
<dbReference type="SUPFAM" id="SSF47384">
    <property type="entry name" value="Homodimeric domain of signal transducing histidine kinase"/>
    <property type="match status" value="1"/>
</dbReference>
<feature type="domain" description="Histidine kinase" evidence="12">
    <location>
        <begin position="559"/>
        <end position="776"/>
    </location>
</feature>
<dbReference type="InterPro" id="IPR000700">
    <property type="entry name" value="PAS-assoc_C"/>
</dbReference>
<keyword evidence="7" id="KW-0067">ATP-binding</keyword>
<comment type="subunit">
    <text evidence="9">At low DSF concentrations, interacts with RpfF.</text>
</comment>